<comment type="caution">
    <text evidence="4">Lacks conserved residue(s) required for the propagation of feature annotation.</text>
</comment>
<dbReference type="PANTHER" id="PTHR45656:SF4">
    <property type="entry name" value="PROTEIN CBR-CLEC-78"/>
    <property type="match status" value="1"/>
</dbReference>
<keyword evidence="1" id="KW-0732">Signal</keyword>
<evidence type="ECO:0000256" key="6">
    <source>
        <dbReference type="SAM" id="MobiDB-lite"/>
    </source>
</evidence>
<sequence>MSNSDSICVCPEGTTGHNCEDDVDCGSLTDPVNGAVTVTNTTFNSTATYSCNDGYSLVGDTTRTCLTSASWSGDEPTCRAVDCGQLEKPANGDLDLSTTTFTSTATYSCNDDYNLVGDATRTCLASASWSGNEPSCCTSNCIECDEDKCSSCEQNYKLESGICRCATVDRCSICSDDDSSKCDTCDEGLRLSEDNSACITGRDDGNRLSPGAIFGIIIAIIVVAILLALLTALIIFLAKRYWDKVHLKKTELESGPSNDHLNPLYVKPTDLDDVDKGAITPNGKSAPSISTGGEGGGEGEGAVEPDSNGSE</sequence>
<organism evidence="10 11">
    <name type="scientific">Geodia barretti</name>
    <name type="common">Barrett's horny sponge</name>
    <dbReference type="NCBI Taxonomy" id="519541"/>
    <lineage>
        <taxon>Eukaryota</taxon>
        <taxon>Metazoa</taxon>
        <taxon>Porifera</taxon>
        <taxon>Demospongiae</taxon>
        <taxon>Heteroscleromorpha</taxon>
        <taxon>Tetractinellida</taxon>
        <taxon>Astrophorina</taxon>
        <taxon>Geodiidae</taxon>
        <taxon>Geodia</taxon>
    </lineage>
</organism>
<dbReference type="Proteomes" id="UP001174909">
    <property type="component" value="Unassembled WGS sequence"/>
</dbReference>
<dbReference type="EMBL" id="CASHTH010002872">
    <property type="protein sequence ID" value="CAI8036490.1"/>
    <property type="molecule type" value="Genomic_DNA"/>
</dbReference>
<gene>
    <name evidence="10" type="ORF">GBAR_LOCUS20443</name>
</gene>
<dbReference type="InterPro" id="IPR000436">
    <property type="entry name" value="Sushi_SCR_CCP_dom"/>
</dbReference>
<name>A0AA35X3A5_GEOBA</name>
<dbReference type="PROSITE" id="PS50026">
    <property type="entry name" value="EGF_3"/>
    <property type="match status" value="1"/>
</dbReference>
<dbReference type="CDD" id="cd00033">
    <property type="entry name" value="CCP"/>
    <property type="match status" value="2"/>
</dbReference>
<feature type="domain" description="EGF-like" evidence="8">
    <location>
        <begin position="1"/>
        <end position="20"/>
    </location>
</feature>
<evidence type="ECO:0000259" key="9">
    <source>
        <dbReference type="PROSITE" id="PS50923"/>
    </source>
</evidence>
<evidence type="ECO:0000256" key="4">
    <source>
        <dbReference type="PROSITE-ProRule" id="PRU00076"/>
    </source>
</evidence>
<evidence type="ECO:0000256" key="1">
    <source>
        <dbReference type="ARBA" id="ARBA00022729"/>
    </source>
</evidence>
<feature type="domain" description="Sushi" evidence="9">
    <location>
        <begin position="23"/>
        <end position="80"/>
    </location>
</feature>
<dbReference type="PROSITE" id="PS00022">
    <property type="entry name" value="EGF_1"/>
    <property type="match status" value="1"/>
</dbReference>
<dbReference type="SUPFAM" id="SSF57535">
    <property type="entry name" value="Complement control module/SCR domain"/>
    <property type="match status" value="2"/>
</dbReference>
<feature type="compositionally biased region" description="Polar residues" evidence="6">
    <location>
        <begin position="282"/>
        <end position="291"/>
    </location>
</feature>
<dbReference type="SMART" id="SM00032">
    <property type="entry name" value="CCP"/>
    <property type="match status" value="2"/>
</dbReference>
<keyword evidence="11" id="KW-1185">Reference proteome</keyword>
<evidence type="ECO:0000256" key="7">
    <source>
        <dbReference type="SAM" id="Phobius"/>
    </source>
</evidence>
<keyword evidence="7" id="KW-0472">Membrane</keyword>
<dbReference type="InterPro" id="IPR000742">
    <property type="entry name" value="EGF"/>
</dbReference>
<feature type="disulfide bond" evidence="4">
    <location>
        <begin position="10"/>
        <end position="19"/>
    </location>
</feature>
<keyword evidence="5" id="KW-0768">Sushi</keyword>
<keyword evidence="4" id="KW-0245">EGF-like domain</keyword>
<evidence type="ECO:0000256" key="2">
    <source>
        <dbReference type="ARBA" id="ARBA00022737"/>
    </source>
</evidence>
<keyword evidence="7" id="KW-1133">Transmembrane helix</keyword>
<keyword evidence="2" id="KW-0677">Repeat</keyword>
<evidence type="ECO:0000256" key="3">
    <source>
        <dbReference type="ARBA" id="ARBA00023157"/>
    </source>
</evidence>
<evidence type="ECO:0000259" key="8">
    <source>
        <dbReference type="PROSITE" id="PS50026"/>
    </source>
</evidence>
<dbReference type="PROSITE" id="PS50923">
    <property type="entry name" value="SUSHI"/>
    <property type="match status" value="2"/>
</dbReference>
<reference evidence="10" key="1">
    <citation type="submission" date="2023-03" db="EMBL/GenBank/DDBJ databases">
        <authorList>
            <person name="Steffen K."/>
            <person name="Cardenas P."/>
        </authorList>
    </citation>
    <scope>NUCLEOTIDE SEQUENCE</scope>
</reference>
<feature type="transmembrane region" description="Helical" evidence="7">
    <location>
        <begin position="212"/>
        <end position="238"/>
    </location>
</feature>
<dbReference type="Pfam" id="PF00084">
    <property type="entry name" value="Sushi"/>
    <property type="match status" value="2"/>
</dbReference>
<dbReference type="InterPro" id="IPR035976">
    <property type="entry name" value="Sushi/SCR/CCP_sf"/>
</dbReference>
<keyword evidence="3 4" id="KW-1015">Disulfide bond</keyword>
<feature type="domain" description="Sushi" evidence="9">
    <location>
        <begin position="81"/>
        <end position="138"/>
    </location>
</feature>
<evidence type="ECO:0000313" key="11">
    <source>
        <dbReference type="Proteomes" id="UP001174909"/>
    </source>
</evidence>
<feature type="disulfide bond" evidence="5">
    <location>
        <begin position="51"/>
        <end position="78"/>
    </location>
</feature>
<feature type="disulfide bond" evidence="5">
    <location>
        <begin position="109"/>
        <end position="136"/>
    </location>
</feature>
<accession>A0AA35X3A5</accession>
<evidence type="ECO:0000256" key="5">
    <source>
        <dbReference type="PROSITE-ProRule" id="PRU00302"/>
    </source>
</evidence>
<dbReference type="Gene3D" id="2.10.70.10">
    <property type="entry name" value="Complement Module, domain 1"/>
    <property type="match status" value="2"/>
</dbReference>
<comment type="caution">
    <text evidence="10">The sequence shown here is derived from an EMBL/GenBank/DDBJ whole genome shotgun (WGS) entry which is preliminary data.</text>
</comment>
<keyword evidence="7" id="KW-0812">Transmembrane</keyword>
<dbReference type="PANTHER" id="PTHR45656">
    <property type="entry name" value="PROTEIN CBR-CLEC-78"/>
    <property type="match status" value="1"/>
</dbReference>
<evidence type="ECO:0000313" key="10">
    <source>
        <dbReference type="EMBL" id="CAI8036490.1"/>
    </source>
</evidence>
<feature type="region of interest" description="Disordered" evidence="6">
    <location>
        <begin position="258"/>
        <end position="311"/>
    </location>
</feature>
<dbReference type="AlphaFoldDB" id="A0AA35X3A5"/>
<proteinExistence type="predicted"/>
<dbReference type="InterPro" id="IPR051277">
    <property type="entry name" value="SEZ6_CSMD_C4BPB_Regulators"/>
</dbReference>
<protein>
    <submittedName>
        <fullName evidence="10">Sushi, von Willebrand factor type A, EGF and pentraxin domain-containing protein 1</fullName>
    </submittedName>
</protein>